<dbReference type="InterPro" id="IPR018946">
    <property type="entry name" value="PhoD-like_MPP"/>
</dbReference>
<evidence type="ECO:0000256" key="8">
    <source>
        <dbReference type="ARBA" id="ARBA00023166"/>
    </source>
</evidence>
<evidence type="ECO:0000256" key="12">
    <source>
        <dbReference type="ARBA" id="ARBA00049645"/>
    </source>
</evidence>
<dbReference type="Pfam" id="PF05199">
    <property type="entry name" value="GMC_oxred_C"/>
    <property type="match status" value="1"/>
</dbReference>
<evidence type="ECO:0000256" key="10">
    <source>
        <dbReference type="ARBA" id="ARBA00023235"/>
    </source>
</evidence>
<keyword evidence="17" id="KW-0378">Hydrolase</keyword>
<dbReference type="InterPro" id="IPR029052">
    <property type="entry name" value="Metallo-depent_PP-like"/>
</dbReference>
<gene>
    <name evidence="17" type="ORF">P4B07_32105</name>
</gene>
<keyword evidence="4" id="KW-0285">Flavoprotein</keyword>
<dbReference type="Pfam" id="PF09423">
    <property type="entry name" value="PhoD"/>
    <property type="match status" value="1"/>
</dbReference>
<keyword evidence="10" id="KW-0413">Isomerase</keyword>
<dbReference type="Gene3D" id="3.60.21.70">
    <property type="entry name" value="PhoD-like phosphatase"/>
    <property type="match status" value="1"/>
</dbReference>
<dbReference type="CDD" id="cd07389">
    <property type="entry name" value="MPP_PhoD"/>
    <property type="match status" value="1"/>
</dbReference>
<keyword evidence="7" id="KW-0443">Lipid metabolism</keyword>
<evidence type="ECO:0000256" key="2">
    <source>
        <dbReference type="ARBA" id="ARBA00010790"/>
    </source>
</evidence>
<dbReference type="PROSITE" id="PS51379">
    <property type="entry name" value="4FE4S_FER_2"/>
    <property type="match status" value="1"/>
</dbReference>
<dbReference type="InterPro" id="IPR000172">
    <property type="entry name" value="GMC_OxRdtase_N"/>
</dbReference>
<evidence type="ECO:0000256" key="13">
    <source>
        <dbReference type="ARBA" id="ARBA00049723"/>
    </source>
</evidence>
<evidence type="ECO:0000256" key="3">
    <source>
        <dbReference type="ARBA" id="ARBA00022548"/>
    </source>
</evidence>
<dbReference type="SUPFAM" id="SSF51905">
    <property type="entry name" value="FAD/NAD(P)-binding domain"/>
    <property type="match status" value="1"/>
</dbReference>
<reference evidence="17 18" key="1">
    <citation type="submission" date="2023-03" db="EMBL/GenBank/DDBJ databases">
        <title>Comparative genome and transcriptome analysis combination mining strategies for increasing vitamin B12 production of Ensifer adhaerens strain.</title>
        <authorList>
            <person name="Yongheng L."/>
        </authorList>
    </citation>
    <scope>NUCLEOTIDE SEQUENCE [LARGE SCALE GENOMIC DNA]</scope>
    <source>
        <strain evidence="17 18">Casida A-T305</strain>
        <plasmid evidence="17 18">unnamedB</plasmid>
    </source>
</reference>
<dbReference type="Proteomes" id="UP001214094">
    <property type="component" value="Plasmid unnamedB"/>
</dbReference>
<keyword evidence="6" id="KW-0560">Oxidoreductase</keyword>
<evidence type="ECO:0000256" key="7">
    <source>
        <dbReference type="ARBA" id="ARBA00023098"/>
    </source>
</evidence>
<geneLocation type="plasmid" evidence="17 18">
    <name>unnamedB</name>
</geneLocation>
<keyword evidence="9" id="KW-0753">Steroid metabolism</keyword>
<evidence type="ECO:0000256" key="15">
    <source>
        <dbReference type="ARBA" id="ARBA00049778"/>
    </source>
</evidence>
<dbReference type="SUPFAM" id="SSF53474">
    <property type="entry name" value="alpha/beta-Hydrolases"/>
    <property type="match status" value="1"/>
</dbReference>
<protein>
    <recommendedName>
        <fullName evidence="14">Cholesterol oxidase</fullName>
        <ecNumber evidence="13">1.1.3.6</ecNumber>
        <ecNumber evidence="11">5.3.3.1</ecNumber>
    </recommendedName>
    <alternativeName>
        <fullName evidence="15">Cholesterol isomerase</fullName>
    </alternativeName>
</protein>
<dbReference type="GeneID" id="29523222"/>
<evidence type="ECO:0000256" key="6">
    <source>
        <dbReference type="ARBA" id="ARBA00023002"/>
    </source>
</evidence>
<keyword evidence="5" id="KW-0274">FAD</keyword>
<evidence type="ECO:0000313" key="17">
    <source>
        <dbReference type="EMBL" id="WFP94453.1"/>
    </source>
</evidence>
<keyword evidence="3" id="KW-0153">Cholesterol metabolism</keyword>
<dbReference type="EC" id="5.3.3.1" evidence="11"/>
<comment type="similarity">
    <text evidence="2">Belongs to the GMC oxidoreductase family.</text>
</comment>
<dbReference type="PANTHER" id="PTHR47470:SF1">
    <property type="entry name" value="FAD-DEPENDENT OXIDOREDUCTASE 2 FAD BINDING DOMAIN-CONTAINING PROTEIN"/>
    <property type="match status" value="1"/>
</dbReference>
<dbReference type="InterPro" id="IPR007867">
    <property type="entry name" value="GMC_OxRtase_C"/>
</dbReference>
<name>A0ABY8HQU7_ENSAD</name>
<dbReference type="Gene3D" id="3.40.50.1820">
    <property type="entry name" value="alpha/beta hydrolase"/>
    <property type="match status" value="1"/>
</dbReference>
<keyword evidence="8" id="KW-1207">Sterol metabolism</keyword>
<dbReference type="InterPro" id="IPR017896">
    <property type="entry name" value="4Fe4S_Fe-S-bd"/>
</dbReference>
<proteinExistence type="inferred from homology"/>
<comment type="cofactor">
    <cofactor evidence="1">
        <name>FAD</name>
        <dbReference type="ChEBI" id="CHEBI:57692"/>
    </cofactor>
</comment>
<evidence type="ECO:0000256" key="11">
    <source>
        <dbReference type="ARBA" id="ARBA00038856"/>
    </source>
</evidence>
<dbReference type="PANTHER" id="PTHR47470">
    <property type="entry name" value="CHOLESTEROL OXIDASE"/>
    <property type="match status" value="1"/>
</dbReference>
<dbReference type="InterPro" id="IPR000073">
    <property type="entry name" value="AB_hydrolase_1"/>
</dbReference>
<dbReference type="InterPro" id="IPR038607">
    <property type="entry name" value="PhoD-like_sf"/>
</dbReference>
<organism evidence="17 18">
    <name type="scientific">Ensifer adhaerens</name>
    <name type="common">Sinorhizobium morelense</name>
    <dbReference type="NCBI Taxonomy" id="106592"/>
    <lineage>
        <taxon>Bacteria</taxon>
        <taxon>Pseudomonadati</taxon>
        <taxon>Pseudomonadota</taxon>
        <taxon>Alphaproteobacteria</taxon>
        <taxon>Hyphomicrobiales</taxon>
        <taxon>Rhizobiaceae</taxon>
        <taxon>Sinorhizobium/Ensifer group</taxon>
        <taxon>Ensifer</taxon>
    </lineage>
</organism>
<dbReference type="EC" id="1.1.3.6" evidence="13"/>
<dbReference type="InterPro" id="IPR036188">
    <property type="entry name" value="FAD/NAD-bd_sf"/>
</dbReference>
<dbReference type="SUPFAM" id="SSF56300">
    <property type="entry name" value="Metallo-dependent phosphatases"/>
    <property type="match status" value="1"/>
</dbReference>
<sequence length="1900" mass="207408">MASIDFDNTSHTAWISQGFERLVDRVRKTPAALHFDVLVVGSGYGGAIAAATMAGRTKGGAPIKVGVLERGKEYLPGAFPTGLAELPRHIRRDRNKEGLVDVRIGPEVVTVVANGVGGGSLINAGVMEVPDESVFHTRWPDDLKDLTTWRQYYDRAGELLGGTANGVPNSISKHPDGIPQKHKSFRSIASTGFREAAITVAMTDTVSSGNVRLNKCVRCGDCATGCNFGAKNSLDVNLLVTALRNEAEIFSGATVLSVKPDGGNWIVDCVYTDAALRARDGDVLQVRAGKVVLAAGTLGSFEILKRSQAKGLSLSVHFGNHCSTNGDMLVTDYATSNPVNTVSDEAVQPSKRAIGPTITGVLDLRKTAGVLIEELSVPAGLRLAFTEIFATLNTLHGLDRFDWSTHTRGFPDDDAYVAPTGRIEHSAVYAVMADDGAAGRMELDETASDSDDGTARMRWDDLPSLPIFDTEVEALARLAKNTGGRVIANPVWKLLPASLNWLLQNKRGPLTTVHPLGGCVMGNTGATGVVDHLGRVFKSELPNDFHSGLVVLDGSIIPTALGTNPALTIAAVALRASETLAAAWNYVAPAPAAPGLALVRPVFRETDAAAPAPDTDAEIIERLAGRVRFSAPGTASETRVVELTLRFEPKALADLAPSNGGDGTLEVATDASVPLARSMIRIFPADQWDNLHQTWAPAGLVEQKLQAIAVFTAPLTGSLRVLERQSTWVGGRIWRAGKAWVLNRGLRDSYQAIVDGDGGPGFFERVRSGLAIASRSGEIRAFVYDLKVGAPDPITGGISLAGDRIVGTKRFTYDRRSNPWRQLMEVALEQFPGLEAASGGRVLTLDLDYLARIGVPLVRITEQRDGVAAIGALLTFLGYFLRLLLGMHIWSFRAPDKDKDPANDAVDFRPPAQLKIKGGGTVAAQRQTLVVGTSKPQLGGPPVVGKVLLTRYPYPGTTKRPLVMIHGYSAGGTTFAHHAVNPNFASHFWKTGRDVWIADLRTSPAHPTASAAWSFDEIGKEDVPLVLRTIATQTGVPKLDVIAHCMGTMVFSIATLEGKIQDLVDRVAFTQVGPLVVFTPANIFRAYAVRYLLGFLPDSYSFNPDKPTLADDLWDRVLSTLPYPVEEFDVENPIWPWKRTPWTRTRHRMDALYGRDFNVANMEPEMLRFINEHFGALSLNTVSTTVHFVRNAMLTDFRGQNRLVSREVLQDKWKFPTFSVHGSGNGLTDPATVDRMRRVFDDAGRVYLEPYLNPGAGHQDALIGTTRHATLQKIEAFLDQNIQRQPVAADTEMTAYPPWIGPIITEENGELTIRLGTLPSIRQTEGVIMLRVLVNGDDIQRPDGQPWDLPYIVSHMMVYWSPALRDNHWDAFKAPLPTSMPGYDPNFPGNALLVLLAYAEDKLLPPFIEETYYALAKNGVVYRALLRESNENPERVLEVLPYQRFERISQAASRMMDAPQPDINPGKAVKFSPNRLVYKDTTPTTNLTVGAAPQTATPASSSMNLNFLMGASVLENLVEQDRAMMDGVIPYDSPLAPPVQPSPAGTSFILASCQYPAGFIDRKVAYRSFAEVADRIGAGVGIQPKFALLVGDQVYVDPTAGLYDPAASDDRYRLPYEAWLQERSVREVLRRIPSFMLLDDHEIDDNWEPLASPNDIDTNAKLKKEGFAAFEKYQRGVDPKLKTFDYEGFHFFLLDTRSERTHRKIGAGLANATLFKTGVGETMSDLETWLLKNGPKFIASPSMFLPRHRRAIQRDASLSPDNLSALRSDGWDGYPNSLRDVLGAIAAGKIKHVVLLSGDEHRGCIATALLTEMDGTPITTVHSIHTAAMYAPYPFANGIDEDIVEQETFEFDYKAKRYHCIVDATRPAPGDGATFLHVRQDGADWKLDCEYAGTVQTLTL</sequence>
<evidence type="ECO:0000256" key="5">
    <source>
        <dbReference type="ARBA" id="ARBA00022827"/>
    </source>
</evidence>
<accession>A0ABY8HQU7</accession>
<dbReference type="RefSeq" id="WP_034798148.1">
    <property type="nucleotide sequence ID" value="NZ_CP015882.1"/>
</dbReference>
<evidence type="ECO:0000256" key="14">
    <source>
        <dbReference type="ARBA" id="ARBA00049744"/>
    </source>
</evidence>
<evidence type="ECO:0000313" key="18">
    <source>
        <dbReference type="Proteomes" id="UP001214094"/>
    </source>
</evidence>
<dbReference type="Pfam" id="PF00561">
    <property type="entry name" value="Abhydrolase_1"/>
    <property type="match status" value="1"/>
</dbReference>
<evidence type="ECO:0000259" key="16">
    <source>
        <dbReference type="PROSITE" id="PS51379"/>
    </source>
</evidence>
<dbReference type="Pfam" id="PF00732">
    <property type="entry name" value="GMC_oxred_N"/>
    <property type="match status" value="1"/>
</dbReference>
<evidence type="ECO:0000256" key="1">
    <source>
        <dbReference type="ARBA" id="ARBA00001974"/>
    </source>
</evidence>
<keyword evidence="18" id="KW-1185">Reference proteome</keyword>
<dbReference type="Gene3D" id="3.50.50.60">
    <property type="entry name" value="FAD/NAD(P)-binding domain"/>
    <property type="match status" value="3"/>
</dbReference>
<comment type="pathway">
    <text evidence="12">Steroid metabolism; cholesterol degradation.</text>
</comment>
<dbReference type="EMBL" id="CP121310">
    <property type="protein sequence ID" value="WFP94453.1"/>
    <property type="molecule type" value="Genomic_DNA"/>
</dbReference>
<evidence type="ECO:0000256" key="4">
    <source>
        <dbReference type="ARBA" id="ARBA00022630"/>
    </source>
</evidence>
<feature type="domain" description="4Fe-4S ferredoxin-type" evidence="16">
    <location>
        <begin position="207"/>
        <end position="236"/>
    </location>
</feature>
<dbReference type="InterPro" id="IPR029058">
    <property type="entry name" value="AB_hydrolase_fold"/>
</dbReference>
<dbReference type="GO" id="GO:0016787">
    <property type="term" value="F:hydrolase activity"/>
    <property type="evidence" value="ECO:0007669"/>
    <property type="project" value="UniProtKB-KW"/>
</dbReference>
<dbReference type="InterPro" id="IPR052542">
    <property type="entry name" value="Cholesterol_Oxidase"/>
</dbReference>
<evidence type="ECO:0000256" key="9">
    <source>
        <dbReference type="ARBA" id="ARBA00023221"/>
    </source>
</evidence>
<keyword evidence="17" id="KW-0614">Plasmid</keyword>